<feature type="compositionally biased region" description="Basic and acidic residues" evidence="1">
    <location>
        <begin position="182"/>
        <end position="223"/>
    </location>
</feature>
<accession>A0ABD3GUB6</accession>
<protein>
    <submittedName>
        <fullName evidence="2">Uncharacterized protein</fullName>
    </submittedName>
</protein>
<dbReference type="AlphaFoldDB" id="A0ABD3GUB6"/>
<dbReference type="Proteomes" id="UP001633002">
    <property type="component" value="Unassembled WGS sequence"/>
</dbReference>
<feature type="compositionally biased region" description="Polar residues" evidence="1">
    <location>
        <begin position="137"/>
        <end position="147"/>
    </location>
</feature>
<evidence type="ECO:0000313" key="2">
    <source>
        <dbReference type="EMBL" id="KAL3682156.1"/>
    </source>
</evidence>
<feature type="region of interest" description="Disordered" evidence="1">
    <location>
        <begin position="299"/>
        <end position="364"/>
    </location>
</feature>
<name>A0ABD3GUB6_9MARC</name>
<sequence>MVELREGDIPVQVPPASAVEEVTMDEHPVEFASVAASDHEVDAGGILPEAVDVLDSQEAIPTIGRCKRRRHLHLLIVPWILMHDKESGEIRDNRELMREMNNFVERVSLQQNLPASHAVGRDTPESSTHVPEPTLPSGPSSGPQPDAQQEAVGPQNIWDGAVAATDDIGTGLPMNVAIGVPFEERSPSPEALERNQPDRKGKKKVDEGAVADMDRKDKRKVDEQPSTLPPKKNKRIDVSDEDSNESNHAKGEAVQYTHFAALGNSEREKRRWGYIDKFINETVQDKIEKRERELRSRLKHLKQRIPTRPSSDPLEISSDHDDKKGTETIEPTAAPIALGSTKRIAKKPRKRSARKPAPPENPWITLSSSVRASIKPKQMVHGDVINTFMEAVFSQLPPSMTGC</sequence>
<feature type="compositionally biased region" description="Basic and acidic residues" evidence="1">
    <location>
        <begin position="317"/>
        <end position="327"/>
    </location>
</feature>
<gene>
    <name evidence="2" type="ORF">R1sor_000178</name>
</gene>
<organism evidence="2 3">
    <name type="scientific">Riccia sorocarpa</name>
    <dbReference type="NCBI Taxonomy" id="122646"/>
    <lineage>
        <taxon>Eukaryota</taxon>
        <taxon>Viridiplantae</taxon>
        <taxon>Streptophyta</taxon>
        <taxon>Embryophyta</taxon>
        <taxon>Marchantiophyta</taxon>
        <taxon>Marchantiopsida</taxon>
        <taxon>Marchantiidae</taxon>
        <taxon>Marchantiales</taxon>
        <taxon>Ricciaceae</taxon>
        <taxon>Riccia</taxon>
    </lineage>
</organism>
<feature type="compositionally biased region" description="Basic residues" evidence="1">
    <location>
        <begin position="343"/>
        <end position="354"/>
    </location>
</feature>
<proteinExistence type="predicted"/>
<comment type="caution">
    <text evidence="2">The sequence shown here is derived from an EMBL/GenBank/DDBJ whole genome shotgun (WGS) entry which is preliminary data.</text>
</comment>
<reference evidence="2 3" key="1">
    <citation type="submission" date="2024-09" db="EMBL/GenBank/DDBJ databases">
        <title>Chromosome-scale assembly of Riccia sorocarpa.</title>
        <authorList>
            <person name="Paukszto L."/>
        </authorList>
    </citation>
    <scope>NUCLEOTIDE SEQUENCE [LARGE SCALE GENOMIC DNA]</scope>
    <source>
        <strain evidence="2">LP-2024</strain>
        <tissue evidence="2">Aerial parts of the thallus</tissue>
    </source>
</reference>
<keyword evidence="3" id="KW-1185">Reference proteome</keyword>
<evidence type="ECO:0000313" key="3">
    <source>
        <dbReference type="Proteomes" id="UP001633002"/>
    </source>
</evidence>
<feature type="region of interest" description="Disordered" evidence="1">
    <location>
        <begin position="182"/>
        <end position="253"/>
    </location>
</feature>
<dbReference type="EMBL" id="JBJQOH010000006">
    <property type="protein sequence ID" value="KAL3682156.1"/>
    <property type="molecule type" value="Genomic_DNA"/>
</dbReference>
<feature type="region of interest" description="Disordered" evidence="1">
    <location>
        <begin position="117"/>
        <end position="151"/>
    </location>
</feature>
<evidence type="ECO:0000256" key="1">
    <source>
        <dbReference type="SAM" id="MobiDB-lite"/>
    </source>
</evidence>